<feature type="domain" description="Peptidase S9 prolyl oligopeptidase catalytic" evidence="1">
    <location>
        <begin position="178"/>
        <end position="243"/>
    </location>
</feature>
<sequence length="262" mass="29410">MGSGLARLVFQPPMPSYSADPNLIWLTTSRSEVIPAFYISRENARYTLLFSHGNAEDLGLIIRYFRDVSHMLTVNVFAYEYTGYGMSTGQGRSEESAVYSDIEAAFKYVRDVIGIPWTQIVPYGRSIGTAPSVHLAARTAVRGIVLQSPMVSIYRIPFQLRFTLPGDLFANIDKIGDVCCPVFIIHGTRDEIVPVWHSQSLHDVCAKKGTAYGAYVVQGADHNNLEVQAGDEFYDRLQRFLQHLDQSPVSEKLRRQAENSRL</sequence>
<reference evidence="2" key="1">
    <citation type="submission" date="2021-01" db="EMBL/GenBank/DDBJ databases">
        <authorList>
            <person name="Corre E."/>
            <person name="Pelletier E."/>
            <person name="Niang G."/>
            <person name="Scheremetjew M."/>
            <person name="Finn R."/>
            <person name="Kale V."/>
            <person name="Holt S."/>
            <person name="Cochrane G."/>
            <person name="Meng A."/>
            <person name="Brown T."/>
            <person name="Cohen L."/>
        </authorList>
    </citation>
    <scope>NUCLEOTIDE SEQUENCE</scope>
    <source>
        <strain evidence="2">OF101</strain>
    </source>
</reference>
<proteinExistence type="predicted"/>
<evidence type="ECO:0000259" key="1">
    <source>
        <dbReference type="Pfam" id="PF00326"/>
    </source>
</evidence>
<dbReference type="AlphaFoldDB" id="A0A7S1QD41"/>
<dbReference type="InterPro" id="IPR029058">
    <property type="entry name" value="AB_hydrolase_fold"/>
</dbReference>
<dbReference type="InterPro" id="IPR001375">
    <property type="entry name" value="Peptidase_S9_cat"/>
</dbReference>
<gene>
    <name evidence="2" type="ORF">ACAT0790_LOCUS23050</name>
</gene>
<name>A0A7S1QD41_ALECA</name>
<dbReference type="PANTHER" id="PTHR12277">
    <property type="entry name" value="ALPHA/BETA HYDROLASE DOMAIN-CONTAINING PROTEIN"/>
    <property type="match status" value="1"/>
</dbReference>
<evidence type="ECO:0000313" key="2">
    <source>
        <dbReference type="EMBL" id="CAD9132930.1"/>
    </source>
</evidence>
<organism evidence="2">
    <name type="scientific">Alexandrium catenella</name>
    <name type="common">Red tide dinoflagellate</name>
    <name type="synonym">Gonyaulax catenella</name>
    <dbReference type="NCBI Taxonomy" id="2925"/>
    <lineage>
        <taxon>Eukaryota</taxon>
        <taxon>Sar</taxon>
        <taxon>Alveolata</taxon>
        <taxon>Dinophyceae</taxon>
        <taxon>Gonyaulacales</taxon>
        <taxon>Pyrocystaceae</taxon>
        <taxon>Alexandrium</taxon>
    </lineage>
</organism>
<dbReference type="EMBL" id="HBGE01038165">
    <property type="protein sequence ID" value="CAD9132930.1"/>
    <property type="molecule type" value="Transcribed_RNA"/>
</dbReference>
<dbReference type="PANTHER" id="PTHR12277:SF81">
    <property type="entry name" value="PROTEIN ABHD13"/>
    <property type="match status" value="1"/>
</dbReference>
<protein>
    <recommendedName>
        <fullName evidence="1">Peptidase S9 prolyl oligopeptidase catalytic domain-containing protein</fullName>
    </recommendedName>
</protein>
<accession>A0A7S1QD41</accession>
<dbReference type="SUPFAM" id="SSF53474">
    <property type="entry name" value="alpha/beta-Hydrolases"/>
    <property type="match status" value="1"/>
</dbReference>
<dbReference type="GO" id="GO:0006508">
    <property type="term" value="P:proteolysis"/>
    <property type="evidence" value="ECO:0007669"/>
    <property type="project" value="InterPro"/>
</dbReference>
<dbReference type="Pfam" id="PF00326">
    <property type="entry name" value="Peptidase_S9"/>
    <property type="match status" value="1"/>
</dbReference>
<dbReference type="Gene3D" id="3.40.50.1820">
    <property type="entry name" value="alpha/beta hydrolase"/>
    <property type="match status" value="1"/>
</dbReference>
<dbReference type="GO" id="GO:0008236">
    <property type="term" value="F:serine-type peptidase activity"/>
    <property type="evidence" value="ECO:0007669"/>
    <property type="project" value="InterPro"/>
</dbReference>